<dbReference type="Proteomes" id="UP001240984">
    <property type="component" value="Unassembled WGS sequence"/>
</dbReference>
<dbReference type="InterPro" id="IPR021352">
    <property type="entry name" value="DUF2971"/>
</dbReference>
<keyword evidence="2" id="KW-1185">Reference proteome</keyword>
<evidence type="ECO:0008006" key="3">
    <source>
        <dbReference type="Google" id="ProtNLM"/>
    </source>
</evidence>
<reference evidence="1 2" key="1">
    <citation type="submission" date="2023-07" db="EMBL/GenBank/DDBJ databases">
        <title>Sequencing the genomes of 1000 actinobacteria strains.</title>
        <authorList>
            <person name="Klenk H.-P."/>
        </authorList>
    </citation>
    <scope>NUCLEOTIDE SEQUENCE [LARGE SCALE GENOMIC DNA]</scope>
    <source>
        <strain evidence="1 2">DSM 44710</strain>
    </source>
</reference>
<sequence length="283" mass="31186">MVVLDRQELLSIDDESSRGRYGYRYIGKDGLLATLQTGKLRLAPFETMNDPREARAWQARSLAEGGAGLRAEPPLTEASLQGELDRVLRRGARLASFSRDRPNGPNGPAVALRGWANSSSWDRYADKYRGACMVFDWDLLGEELDDFVTPPELGMISGRLNVEYADTPLTIPTIDKSFSSLEGFRDHLDDIINSRLAVELYGRKNTCWSDECESRLLIVRVNVPPLEIDNPLYMGLGSSLKAIIVGAAFGDTTKLLEHVGAGGKFAGVSVYRTDLNSRPFGGQ</sequence>
<protein>
    <recommendedName>
        <fullName evidence="3">DUF2971 domain-containing protein</fullName>
    </recommendedName>
</protein>
<dbReference type="EMBL" id="JAUSRA010000001">
    <property type="protein sequence ID" value="MDP9792417.1"/>
    <property type="molecule type" value="Genomic_DNA"/>
</dbReference>
<organism evidence="1 2">
    <name type="scientific">Catenuloplanes nepalensis</name>
    <dbReference type="NCBI Taxonomy" id="587533"/>
    <lineage>
        <taxon>Bacteria</taxon>
        <taxon>Bacillati</taxon>
        <taxon>Actinomycetota</taxon>
        <taxon>Actinomycetes</taxon>
        <taxon>Micromonosporales</taxon>
        <taxon>Micromonosporaceae</taxon>
        <taxon>Catenuloplanes</taxon>
    </lineage>
</organism>
<evidence type="ECO:0000313" key="1">
    <source>
        <dbReference type="EMBL" id="MDP9792417.1"/>
    </source>
</evidence>
<comment type="caution">
    <text evidence="1">The sequence shown here is derived from an EMBL/GenBank/DDBJ whole genome shotgun (WGS) entry which is preliminary data.</text>
</comment>
<dbReference type="Pfam" id="PF11185">
    <property type="entry name" value="DUF2971"/>
    <property type="match status" value="1"/>
</dbReference>
<name>A0ABT9MLW6_9ACTN</name>
<gene>
    <name evidence="1" type="ORF">J2S43_000929</name>
</gene>
<proteinExistence type="predicted"/>
<accession>A0ABT9MLW6</accession>
<evidence type="ECO:0000313" key="2">
    <source>
        <dbReference type="Proteomes" id="UP001240984"/>
    </source>
</evidence>